<feature type="compositionally biased region" description="Basic residues" evidence="1">
    <location>
        <begin position="200"/>
        <end position="212"/>
    </location>
</feature>
<name>A0A316UWJ0_9BASI</name>
<evidence type="ECO:0000313" key="2">
    <source>
        <dbReference type="EMBL" id="PWN29168.1"/>
    </source>
</evidence>
<dbReference type="EMBL" id="KZ819664">
    <property type="protein sequence ID" value="PWN29168.1"/>
    <property type="molecule type" value="Genomic_DNA"/>
</dbReference>
<evidence type="ECO:0000313" key="3">
    <source>
        <dbReference type="Proteomes" id="UP000245884"/>
    </source>
</evidence>
<organism evidence="2 3">
    <name type="scientific">Jaminaea rosea</name>
    <dbReference type="NCBI Taxonomy" id="1569628"/>
    <lineage>
        <taxon>Eukaryota</taxon>
        <taxon>Fungi</taxon>
        <taxon>Dikarya</taxon>
        <taxon>Basidiomycota</taxon>
        <taxon>Ustilaginomycotina</taxon>
        <taxon>Exobasidiomycetes</taxon>
        <taxon>Microstromatales</taxon>
        <taxon>Microstromatales incertae sedis</taxon>
        <taxon>Jaminaea</taxon>
    </lineage>
</organism>
<keyword evidence="3" id="KW-1185">Reference proteome</keyword>
<protein>
    <submittedName>
        <fullName evidence="2">Uncharacterized protein</fullName>
    </submittedName>
</protein>
<sequence>MSTSCASLRHYYQSYQSYQSYCATISATTLSPTTSDTSSSSELSKTQQARHKLLFGVEQDTLSQTQAPLRSRARPRPMTSIRAIHQLQTFDLRLSIHHEDTVANPSSLAFPDWTPCIAPVNNAADPPHGHHTNTHTLRRFCIPIHRPRPRSALMPSATTSLSGANSLPFRSRAPVRFSPLLPRETSQGKARGKPSGCPWRRGRGRCGSHRGRTWMGGLDEAEGRGEREVRASKNGGFDPHPA</sequence>
<dbReference type="Proteomes" id="UP000245884">
    <property type="component" value="Unassembled WGS sequence"/>
</dbReference>
<dbReference type="AlphaFoldDB" id="A0A316UWJ0"/>
<reference evidence="2 3" key="1">
    <citation type="journal article" date="2018" name="Mol. Biol. Evol.">
        <title>Broad Genomic Sampling Reveals a Smut Pathogenic Ancestry of the Fungal Clade Ustilaginomycotina.</title>
        <authorList>
            <person name="Kijpornyongpan T."/>
            <person name="Mondo S.J."/>
            <person name="Barry K."/>
            <person name="Sandor L."/>
            <person name="Lee J."/>
            <person name="Lipzen A."/>
            <person name="Pangilinan J."/>
            <person name="LaButti K."/>
            <person name="Hainaut M."/>
            <person name="Henrissat B."/>
            <person name="Grigoriev I.V."/>
            <person name="Spatafora J.W."/>
            <person name="Aime M.C."/>
        </authorList>
    </citation>
    <scope>NUCLEOTIDE SEQUENCE [LARGE SCALE GENOMIC DNA]</scope>
    <source>
        <strain evidence="2 3">MCA 5214</strain>
    </source>
</reference>
<feature type="region of interest" description="Disordered" evidence="1">
    <location>
        <begin position="182"/>
        <end position="242"/>
    </location>
</feature>
<accession>A0A316UWJ0</accession>
<evidence type="ECO:0000256" key="1">
    <source>
        <dbReference type="SAM" id="MobiDB-lite"/>
    </source>
</evidence>
<gene>
    <name evidence="2" type="ORF">BDZ90DRAFT_140481</name>
</gene>
<feature type="compositionally biased region" description="Basic and acidic residues" evidence="1">
    <location>
        <begin position="221"/>
        <end position="231"/>
    </location>
</feature>
<dbReference type="RefSeq" id="XP_025363780.1">
    <property type="nucleotide sequence ID" value="XM_025503462.1"/>
</dbReference>
<proteinExistence type="predicted"/>
<dbReference type="GeneID" id="37025285"/>
<feature type="region of interest" description="Disordered" evidence="1">
    <location>
        <begin position="55"/>
        <end position="76"/>
    </location>
</feature>